<organism evidence="2 3">
    <name type="scientific">Methanoculleus nereidis</name>
    <dbReference type="NCBI Taxonomy" id="2735141"/>
    <lineage>
        <taxon>Archaea</taxon>
        <taxon>Methanobacteriati</taxon>
        <taxon>Methanobacteriota</taxon>
        <taxon>Stenosarchaea group</taxon>
        <taxon>Methanomicrobia</taxon>
        <taxon>Methanomicrobiales</taxon>
        <taxon>Methanomicrobiaceae</taxon>
        <taxon>Methanoculleus</taxon>
    </lineage>
</organism>
<proteinExistence type="predicted"/>
<feature type="compositionally biased region" description="Polar residues" evidence="1">
    <location>
        <begin position="18"/>
        <end position="28"/>
    </location>
</feature>
<dbReference type="Proteomes" id="UP001273768">
    <property type="component" value="Unassembled WGS sequence"/>
</dbReference>
<feature type="compositionally biased region" description="Basic and acidic residues" evidence="1">
    <location>
        <begin position="1"/>
        <end position="12"/>
    </location>
</feature>
<feature type="region of interest" description="Disordered" evidence="1">
    <location>
        <begin position="1"/>
        <end position="36"/>
    </location>
</feature>
<protein>
    <submittedName>
        <fullName evidence="2">Uncharacterized protein</fullName>
    </submittedName>
</protein>
<evidence type="ECO:0000313" key="3">
    <source>
        <dbReference type="Proteomes" id="UP001273768"/>
    </source>
</evidence>
<accession>A0ABU3Z3Y4</accession>
<evidence type="ECO:0000256" key="1">
    <source>
        <dbReference type="SAM" id="MobiDB-lite"/>
    </source>
</evidence>
<dbReference type="RefSeq" id="WP_317296681.1">
    <property type="nucleotide sequence ID" value="NZ_JABFFQ010000008.1"/>
</dbReference>
<name>A0ABU3Z3Y4_9EURY</name>
<gene>
    <name evidence="2" type="ORF">HL657_10035</name>
</gene>
<sequence>MRDIDSSPHDEACANIGSHGTANNSSPSREIRSAPGKRTAGVVPLFLVKQVVAAEIGRFGRAVREIHIVRTGCHYYAVTTVTGQEAVGHD</sequence>
<evidence type="ECO:0000313" key="2">
    <source>
        <dbReference type="EMBL" id="MDV4343498.1"/>
    </source>
</evidence>
<keyword evidence="3" id="KW-1185">Reference proteome</keyword>
<reference evidence="2 3" key="1">
    <citation type="submission" date="2020-05" db="EMBL/GenBank/DDBJ databases">
        <title>Isolation and characterization of methanoarchaea from a cold seep at offshore SW Taiwan.</title>
        <authorList>
            <person name="Chen Y.-W."/>
            <person name="Chen S.-C."/>
            <person name="Lai M.-C."/>
        </authorList>
    </citation>
    <scope>NUCLEOTIDE SEQUENCE [LARGE SCALE GENOMIC DNA]</scope>
    <source>
        <strain evidence="2 3">YWC-01</strain>
    </source>
</reference>
<dbReference type="EMBL" id="JABFFQ010000008">
    <property type="protein sequence ID" value="MDV4343498.1"/>
    <property type="molecule type" value="Genomic_DNA"/>
</dbReference>
<comment type="caution">
    <text evidence="2">The sequence shown here is derived from an EMBL/GenBank/DDBJ whole genome shotgun (WGS) entry which is preliminary data.</text>
</comment>